<evidence type="ECO:0000313" key="3">
    <source>
        <dbReference type="Proteomes" id="UP001595719"/>
    </source>
</evidence>
<dbReference type="Proteomes" id="UP001595719">
    <property type="component" value="Unassembled WGS sequence"/>
</dbReference>
<dbReference type="Pfam" id="PF05016">
    <property type="entry name" value="ParE_toxin"/>
    <property type="match status" value="1"/>
</dbReference>
<dbReference type="RefSeq" id="WP_179002971.1">
    <property type="nucleotide sequence ID" value="NZ_JBHSCO010000006.1"/>
</dbReference>
<evidence type="ECO:0000256" key="1">
    <source>
        <dbReference type="ARBA" id="ARBA00022649"/>
    </source>
</evidence>
<name>A0ABV8WC49_9FLAO</name>
<protein>
    <submittedName>
        <fullName evidence="2">Type II toxin-antitoxin system RelE/ParE family toxin</fullName>
    </submittedName>
</protein>
<dbReference type="SUPFAM" id="SSF143011">
    <property type="entry name" value="RelE-like"/>
    <property type="match status" value="1"/>
</dbReference>
<sequence length="97" mass="11841">MSKLEVFWSESAKLDLKDIYLYLKESYSKETALKIREELYHSTDKITFPKQFQIDDYRMDCRRIVIRNYKVLYQIKEDSIFVVRIFNAYQNPLKSLK</sequence>
<comment type="caution">
    <text evidence="2">The sequence shown here is derived from an EMBL/GenBank/DDBJ whole genome shotgun (WGS) entry which is preliminary data.</text>
</comment>
<gene>
    <name evidence="2" type="ORF">ACFOY0_20780</name>
</gene>
<keyword evidence="1" id="KW-1277">Toxin-antitoxin system</keyword>
<organism evidence="2 3">
    <name type="scientific">Flavobacterium quisquiliarum</name>
    <dbReference type="NCBI Taxonomy" id="1834436"/>
    <lineage>
        <taxon>Bacteria</taxon>
        <taxon>Pseudomonadati</taxon>
        <taxon>Bacteroidota</taxon>
        <taxon>Flavobacteriia</taxon>
        <taxon>Flavobacteriales</taxon>
        <taxon>Flavobacteriaceae</taxon>
        <taxon>Flavobacterium</taxon>
    </lineage>
</organism>
<reference evidence="3" key="1">
    <citation type="journal article" date="2019" name="Int. J. Syst. Evol. Microbiol.">
        <title>The Global Catalogue of Microorganisms (GCM) 10K type strain sequencing project: providing services to taxonomists for standard genome sequencing and annotation.</title>
        <authorList>
            <consortium name="The Broad Institute Genomics Platform"/>
            <consortium name="The Broad Institute Genome Sequencing Center for Infectious Disease"/>
            <person name="Wu L."/>
            <person name="Ma J."/>
        </authorList>
    </citation>
    <scope>NUCLEOTIDE SEQUENCE [LARGE SCALE GENOMIC DNA]</scope>
    <source>
        <strain evidence="3">CGMCC 1.15345</strain>
    </source>
</reference>
<dbReference type="InterPro" id="IPR035093">
    <property type="entry name" value="RelE/ParE_toxin_dom_sf"/>
</dbReference>
<dbReference type="InterPro" id="IPR007712">
    <property type="entry name" value="RelE/ParE_toxin"/>
</dbReference>
<proteinExistence type="predicted"/>
<dbReference type="Gene3D" id="3.30.2310.20">
    <property type="entry name" value="RelE-like"/>
    <property type="match status" value="1"/>
</dbReference>
<evidence type="ECO:0000313" key="2">
    <source>
        <dbReference type="EMBL" id="MFC4393440.1"/>
    </source>
</evidence>
<dbReference type="EMBL" id="JBHSCO010000006">
    <property type="protein sequence ID" value="MFC4393440.1"/>
    <property type="molecule type" value="Genomic_DNA"/>
</dbReference>
<accession>A0ABV8WC49</accession>
<keyword evidence="3" id="KW-1185">Reference proteome</keyword>